<reference evidence="1" key="2">
    <citation type="submission" date="2015-06" db="UniProtKB">
        <authorList>
            <consortium name="EnsemblMetazoa"/>
        </authorList>
    </citation>
    <scope>IDENTIFICATION</scope>
</reference>
<reference evidence="2" key="1">
    <citation type="submission" date="2011-08" db="EMBL/GenBank/DDBJ databases">
        <authorList>
            <person name="Rombauts S."/>
        </authorList>
    </citation>
    <scope>NUCLEOTIDE SEQUENCE</scope>
    <source>
        <strain evidence="2">London</strain>
    </source>
</reference>
<evidence type="ECO:0000313" key="1">
    <source>
        <dbReference type="EnsemblMetazoa" id="tetur19g01400.1"/>
    </source>
</evidence>
<dbReference type="Proteomes" id="UP000015104">
    <property type="component" value="Unassembled WGS sequence"/>
</dbReference>
<evidence type="ECO:0000313" key="2">
    <source>
        <dbReference type="Proteomes" id="UP000015104"/>
    </source>
</evidence>
<proteinExistence type="predicted"/>
<dbReference type="EnsemblMetazoa" id="tetur19g01400.1">
    <property type="protein sequence ID" value="tetur19g01400.1"/>
    <property type="gene ID" value="tetur19g01400"/>
</dbReference>
<keyword evidence="2" id="KW-1185">Reference proteome</keyword>
<accession>T1KS09</accession>
<dbReference type="HOGENOM" id="CLU_3406806_0_0_1"/>
<dbReference type="EMBL" id="CAEY01000421">
    <property type="status" value="NOT_ANNOTATED_CDS"/>
    <property type="molecule type" value="Genomic_DNA"/>
</dbReference>
<sequence>MALLKCLNAEKILAGNSVIRFCSNRLKRKT</sequence>
<name>T1KS09_TETUR</name>
<protein>
    <submittedName>
        <fullName evidence="1">Uncharacterized protein</fullName>
    </submittedName>
</protein>
<dbReference type="AlphaFoldDB" id="T1KS09"/>
<organism evidence="1 2">
    <name type="scientific">Tetranychus urticae</name>
    <name type="common">Two-spotted spider mite</name>
    <dbReference type="NCBI Taxonomy" id="32264"/>
    <lineage>
        <taxon>Eukaryota</taxon>
        <taxon>Metazoa</taxon>
        <taxon>Ecdysozoa</taxon>
        <taxon>Arthropoda</taxon>
        <taxon>Chelicerata</taxon>
        <taxon>Arachnida</taxon>
        <taxon>Acari</taxon>
        <taxon>Acariformes</taxon>
        <taxon>Trombidiformes</taxon>
        <taxon>Prostigmata</taxon>
        <taxon>Eleutherengona</taxon>
        <taxon>Raphignathae</taxon>
        <taxon>Tetranychoidea</taxon>
        <taxon>Tetranychidae</taxon>
        <taxon>Tetranychus</taxon>
    </lineage>
</organism>